<sequence>MREAEYMSTAKKNNRKQKGLMIAGFIFLALVTAYLGIAVFFSKHFLPGTIINGVSASGKTIKAVERLITQEIDGYQIELEPREGKTEIIEGTAISLKPVFDGRLEIELKNQKEFFWPVSLFQPSEIEVDTMVEYDKEALHQEAEKLEIMDESQMQKEENAVLSEYSEKNGYTIIPEQEGTVVDEEKFYEALEKSVLNLQERISLAEEECYVKPEYTSESEEVVKLAETMNKYVQTSVTYDFGDKKEVLNGTTIHQWISATKKYKAKISQEKIEEYISNLADTYNTAGRSKSLKSSYGTEVTVSGGDYGWKMDQEAEAEALKQHIKQGETVTKEPAYSQTANSRAGNDYGNTYVEVNLTAQHMYYYKDGTLVLETDFVSGNDAKGWSTPPGAFGLYYKQRDKTLRGEGYATPVSFWMPFNGGVGFHDANWRRDFGGNYYKRNGSHGCVNMPYSAAQTLFDNIEAGCAVLVYQLSGTESAKAKAQDAAAVVIQLIDSLGDVTLESRDAVVNARNQYNGLDGTAKGYVSNYGTLEAAEARIAQLEAEAAADQQAQAEAQPVIDAINQLAGQEITLDMKGTIENIRKQYNSLSEAARAKVGNYNVLTDAEKKIQELKKEDKEKEET</sequence>
<accession>A0AC61RZ75</accession>
<dbReference type="EMBL" id="SRYA01000010">
    <property type="protein sequence ID" value="TGY97115.1"/>
    <property type="molecule type" value="Genomic_DNA"/>
</dbReference>
<protein>
    <submittedName>
        <fullName evidence="1">Uncharacterized protein</fullName>
    </submittedName>
</protein>
<dbReference type="Proteomes" id="UP000304953">
    <property type="component" value="Unassembled WGS sequence"/>
</dbReference>
<gene>
    <name evidence="1" type="ORF">E5329_06610</name>
</gene>
<organism evidence="1 2">
    <name type="scientific">Petralouisia muris</name>
    <dbReference type="NCBI Taxonomy" id="3032872"/>
    <lineage>
        <taxon>Bacteria</taxon>
        <taxon>Bacillati</taxon>
        <taxon>Bacillota</taxon>
        <taxon>Clostridia</taxon>
        <taxon>Lachnospirales</taxon>
        <taxon>Lachnospiraceae</taxon>
        <taxon>Petralouisia</taxon>
    </lineage>
</organism>
<name>A0AC61RZ75_9FIRM</name>
<keyword evidence="2" id="KW-1185">Reference proteome</keyword>
<evidence type="ECO:0000313" key="1">
    <source>
        <dbReference type="EMBL" id="TGY97115.1"/>
    </source>
</evidence>
<evidence type="ECO:0000313" key="2">
    <source>
        <dbReference type="Proteomes" id="UP000304953"/>
    </source>
</evidence>
<comment type="caution">
    <text evidence="1">The sequence shown here is derived from an EMBL/GenBank/DDBJ whole genome shotgun (WGS) entry which is preliminary data.</text>
</comment>
<proteinExistence type="predicted"/>
<reference evidence="1" key="1">
    <citation type="submission" date="2019-04" db="EMBL/GenBank/DDBJ databases">
        <title>Microbes associate with the intestines of laboratory mice.</title>
        <authorList>
            <person name="Navarre W."/>
            <person name="Wong E."/>
            <person name="Huang K."/>
            <person name="Tropini C."/>
            <person name="Ng K."/>
            <person name="Yu B."/>
        </authorList>
    </citation>
    <scope>NUCLEOTIDE SEQUENCE</scope>
    <source>
        <strain evidence="1">NM01_1-7b</strain>
    </source>
</reference>